<dbReference type="FunFam" id="3.40.50.10140:FF:000001">
    <property type="entry name" value="Toll-like receptor 2"/>
    <property type="match status" value="1"/>
</dbReference>
<evidence type="ECO:0000256" key="15">
    <source>
        <dbReference type="PIRNR" id="PIRNR037595"/>
    </source>
</evidence>
<keyword evidence="12 15" id="KW-0675">Receptor</keyword>
<sequence length="824" mass="91819">MSLPVLLLLLLCGGQRSDGGVRAEGVAACRCDAGHVCDCTSRNLTHVPWIPLLVEALDLSHNRIAAVTAFDLVPYVRLTALSLRGNRLRSVAGRAFRSLGRLERLDLSANQLASLNADWFTGLLSLTHLNLLDNPYRSLGPWPLFQGLLSLRSLQLGGPSLEKLQSHDLSGVGRLDVLELHANHLRSYDPGSLSGPWPLGTVTLSLWEPFLTNQTLAEAVLDDVSYPETPLTLCDLQMYGNASARPFAVVARRRVRSLMLKNTSLSDQTVVDFLEVTDGAPLNILAFQDVIFVGEGHVERARKTRHDGLDTFYLRNMQIVNLYRFSSLLGLGFLLRYPRQVTVIGAQAFVLPCLTSSLFTNLQYFDLSNNLLTDLTLAETLCHGDGTLRNLRVLNVSSNAIKSLDLAGRLVTRLDRLTHLDLSGNVLASMPGSCSWPASLRFLNISSALLRMVTPCLPSTLEVLDLSHNDLRSLDVVLPRLKQLLLSGNKLLTLPPSWKTPSLELLVVSNNALSIFSPDDLQTFGRLRELQAGGNNFLCSCSFVAFMATALSGATAEGTGAGGARFTDDHDSYVCDSPLWVRGEKVGGVKFSLIDCHRLAFVASLCGVSLLAVLLLAVLLRRLHVLWYLRMMWAWLAANRSAKRRRRRHDRKRLLGNNDIGNDDPGNDSLRFDYDAFVSYSEQDAGWVEDFLVPELEENSSSQNAPQSLCLHKRDFLPGKWIVDNILIAMENSRRTIFVLSSNFVKSDWCRYELEFSHLRMFQGDQDEAAILVLLEPLGEEDVPRRFCRLRKMMSSRTFLLWPQDEQCRDEFWNSLRAALNGDD</sequence>
<evidence type="ECO:0000313" key="20">
    <source>
        <dbReference type="EMBL" id="QAA92197.1"/>
    </source>
</evidence>
<feature type="chain" id="PRO_5018787788" description="Toll-like receptor 2" evidence="18">
    <location>
        <begin position="20"/>
        <end position="824"/>
    </location>
</feature>
<keyword evidence="14 15" id="KW-0395">Inflammatory response</keyword>
<comment type="subcellular location">
    <subcellularLocation>
        <location evidence="1">Membrane</location>
        <topology evidence="1">Single-pass type I membrane protein</topology>
    </subcellularLocation>
</comment>
<dbReference type="InterPro" id="IPR017241">
    <property type="entry name" value="Toll-like_receptor"/>
</dbReference>
<dbReference type="SMART" id="SM00369">
    <property type="entry name" value="LRR_TYP"/>
    <property type="match status" value="10"/>
</dbReference>
<dbReference type="EMBL" id="MG674831">
    <property type="protein sequence ID" value="QAA92197.1"/>
    <property type="molecule type" value="mRNA"/>
</dbReference>
<dbReference type="GO" id="GO:0004888">
    <property type="term" value="F:transmembrane signaling receptor activity"/>
    <property type="evidence" value="ECO:0007669"/>
    <property type="project" value="InterPro"/>
</dbReference>
<feature type="disulfide bond" evidence="16">
    <location>
        <begin position="434"/>
        <end position="456"/>
    </location>
</feature>
<dbReference type="GO" id="GO:0006954">
    <property type="term" value="P:inflammatory response"/>
    <property type="evidence" value="ECO:0007669"/>
    <property type="project" value="UniProtKB-UniRule"/>
</dbReference>
<feature type="domain" description="TIR" evidence="19">
    <location>
        <begin position="672"/>
        <end position="820"/>
    </location>
</feature>
<dbReference type="PIRSF" id="PIRSF037595">
    <property type="entry name" value="Toll-like_receptor"/>
    <property type="match status" value="1"/>
</dbReference>
<evidence type="ECO:0000256" key="17">
    <source>
        <dbReference type="SAM" id="Phobius"/>
    </source>
</evidence>
<dbReference type="Pfam" id="PF13855">
    <property type="entry name" value="LRR_8"/>
    <property type="match status" value="2"/>
</dbReference>
<feature type="transmembrane region" description="Helical" evidence="17">
    <location>
        <begin position="599"/>
        <end position="619"/>
    </location>
</feature>
<evidence type="ECO:0000256" key="9">
    <source>
        <dbReference type="ARBA" id="ARBA00022989"/>
    </source>
</evidence>
<evidence type="ECO:0000256" key="8">
    <source>
        <dbReference type="ARBA" id="ARBA00022859"/>
    </source>
</evidence>
<keyword evidence="8 15" id="KW-0391">Immunity</keyword>
<keyword evidence="13" id="KW-0325">Glycoprotein</keyword>
<dbReference type="PROSITE" id="PS50104">
    <property type="entry name" value="TIR"/>
    <property type="match status" value="1"/>
</dbReference>
<protein>
    <recommendedName>
        <fullName evidence="15">Toll-like receptor 2</fullName>
    </recommendedName>
</protein>
<dbReference type="PROSITE" id="PS51450">
    <property type="entry name" value="LRR"/>
    <property type="match status" value="4"/>
</dbReference>
<dbReference type="GO" id="GO:0045087">
    <property type="term" value="P:innate immune response"/>
    <property type="evidence" value="ECO:0007669"/>
    <property type="project" value="UniProtKB-UniRule"/>
</dbReference>
<evidence type="ECO:0000256" key="14">
    <source>
        <dbReference type="ARBA" id="ARBA00023198"/>
    </source>
</evidence>
<dbReference type="InterPro" id="IPR000157">
    <property type="entry name" value="TIR_dom"/>
</dbReference>
<keyword evidence="9 17" id="KW-1133">Transmembrane helix</keyword>
<keyword evidence="4" id="KW-0433">Leucine-rich repeat</keyword>
<dbReference type="SUPFAM" id="SSF52058">
    <property type="entry name" value="L domain-like"/>
    <property type="match status" value="2"/>
</dbReference>
<evidence type="ECO:0000256" key="2">
    <source>
        <dbReference type="ARBA" id="ARBA00009634"/>
    </source>
</evidence>
<evidence type="ECO:0000256" key="7">
    <source>
        <dbReference type="ARBA" id="ARBA00022737"/>
    </source>
</evidence>
<organism evidence="20">
    <name type="scientific">Plecoglossus altivelis</name>
    <name type="common">Ayu sweetfish</name>
    <name type="synonym">Salmo altivelis</name>
    <dbReference type="NCBI Taxonomy" id="61084"/>
    <lineage>
        <taxon>Eukaryota</taxon>
        <taxon>Metazoa</taxon>
        <taxon>Chordata</taxon>
        <taxon>Craniata</taxon>
        <taxon>Vertebrata</taxon>
        <taxon>Euteleostomi</taxon>
        <taxon>Actinopterygii</taxon>
        <taxon>Neopterygii</taxon>
        <taxon>Teleostei</taxon>
        <taxon>Stomiati</taxon>
        <taxon>Osmeriformes</taxon>
        <taxon>Plecoglossus</taxon>
    </lineage>
</organism>
<evidence type="ECO:0000256" key="4">
    <source>
        <dbReference type="ARBA" id="ARBA00022614"/>
    </source>
</evidence>
<comment type="similarity">
    <text evidence="2 15">Belongs to the Toll-like receptor family.</text>
</comment>
<dbReference type="GO" id="GO:0042497">
    <property type="term" value="F:triacyl lipopeptide binding"/>
    <property type="evidence" value="ECO:0007669"/>
    <property type="project" value="TreeGrafter"/>
</dbReference>
<dbReference type="InterPro" id="IPR003591">
    <property type="entry name" value="Leu-rich_rpt_typical-subtyp"/>
</dbReference>
<keyword evidence="5 17" id="KW-0812">Transmembrane</keyword>
<evidence type="ECO:0000256" key="1">
    <source>
        <dbReference type="ARBA" id="ARBA00004479"/>
    </source>
</evidence>
<name>A0A3R5VS12_PLEAT</name>
<dbReference type="PANTHER" id="PTHR24365:SF17">
    <property type="entry name" value="TOLL-LIKE RECEPTOR 2"/>
    <property type="match status" value="1"/>
</dbReference>
<evidence type="ECO:0000256" key="13">
    <source>
        <dbReference type="ARBA" id="ARBA00023180"/>
    </source>
</evidence>
<evidence type="ECO:0000256" key="5">
    <source>
        <dbReference type="ARBA" id="ARBA00022692"/>
    </source>
</evidence>
<evidence type="ECO:0000256" key="10">
    <source>
        <dbReference type="ARBA" id="ARBA00023136"/>
    </source>
</evidence>
<evidence type="ECO:0000256" key="12">
    <source>
        <dbReference type="ARBA" id="ARBA00023170"/>
    </source>
</evidence>
<dbReference type="AlphaFoldDB" id="A0A3R5VS12"/>
<dbReference type="GO" id="GO:0005886">
    <property type="term" value="C:plasma membrane"/>
    <property type="evidence" value="ECO:0007669"/>
    <property type="project" value="TreeGrafter"/>
</dbReference>
<feature type="signal peptide" evidence="18">
    <location>
        <begin position="1"/>
        <end position="19"/>
    </location>
</feature>
<keyword evidence="10 17" id="KW-0472">Membrane</keyword>
<dbReference type="Pfam" id="PF01582">
    <property type="entry name" value="TIR"/>
    <property type="match status" value="1"/>
</dbReference>
<feature type="disulfide bond" evidence="16">
    <location>
        <begin position="353"/>
        <end position="382"/>
    </location>
</feature>
<evidence type="ECO:0000256" key="18">
    <source>
        <dbReference type="SAM" id="SignalP"/>
    </source>
</evidence>
<dbReference type="GO" id="GO:0043235">
    <property type="term" value="C:receptor complex"/>
    <property type="evidence" value="ECO:0007669"/>
    <property type="project" value="TreeGrafter"/>
</dbReference>
<evidence type="ECO:0000256" key="11">
    <source>
        <dbReference type="ARBA" id="ARBA00023157"/>
    </source>
</evidence>
<dbReference type="InterPro" id="IPR035897">
    <property type="entry name" value="Toll_tir_struct_dom_sf"/>
</dbReference>
<dbReference type="InterPro" id="IPR001611">
    <property type="entry name" value="Leu-rich_rpt"/>
</dbReference>
<accession>A0A3R5VS12</accession>
<keyword evidence="11 16" id="KW-1015">Disulfide bond</keyword>
<comment type="function">
    <text evidence="15">Cooperates with LY96 to mediate the innate immune response to bacterial lipoproteins and other microbial cell wall components. Cooperates with TLR1 or TLR6 to mediate the innate immune response to bacterial lipoproteins or lipopeptides. Acts via MYD88 and TRAF6, leading to NF-kappa-B activation, cytokine secretion and the inflammatory response.</text>
</comment>
<dbReference type="SUPFAM" id="SSF52200">
    <property type="entry name" value="Toll/Interleukin receptor TIR domain"/>
    <property type="match status" value="1"/>
</dbReference>
<keyword evidence="7" id="KW-0677">Repeat</keyword>
<feature type="disulfide bond" evidence="16">
    <location>
        <begin position="31"/>
        <end position="37"/>
    </location>
</feature>
<evidence type="ECO:0000259" key="19">
    <source>
        <dbReference type="PROSITE" id="PS50104"/>
    </source>
</evidence>
<dbReference type="Gene3D" id="3.80.10.10">
    <property type="entry name" value="Ribonuclease Inhibitor"/>
    <property type="match status" value="1"/>
</dbReference>
<dbReference type="PANTHER" id="PTHR24365">
    <property type="entry name" value="TOLL-LIKE RECEPTOR"/>
    <property type="match status" value="1"/>
</dbReference>
<dbReference type="PRINTS" id="PR01537">
    <property type="entry name" value="INTRLKN1R1F"/>
</dbReference>
<evidence type="ECO:0000256" key="16">
    <source>
        <dbReference type="PIRSR" id="PIRSR037595-2"/>
    </source>
</evidence>
<reference evidence="20" key="1">
    <citation type="submission" date="2017-12" db="EMBL/GenBank/DDBJ databases">
        <title>Transcriptome profiling of ayu leukocyte.</title>
        <authorList>
            <person name="Lu X."/>
            <person name="Chen J."/>
        </authorList>
    </citation>
    <scope>NUCLEOTIDE SEQUENCE</scope>
</reference>
<dbReference type="GO" id="GO:0002224">
    <property type="term" value="P:toll-like receptor signaling pathway"/>
    <property type="evidence" value="ECO:0007669"/>
    <property type="project" value="UniProtKB-UniRule"/>
</dbReference>
<dbReference type="SMART" id="SM00255">
    <property type="entry name" value="TIR"/>
    <property type="match status" value="1"/>
</dbReference>
<keyword evidence="3 15" id="KW-0399">Innate immunity</keyword>
<dbReference type="Gene3D" id="3.40.50.10140">
    <property type="entry name" value="Toll/interleukin-1 receptor homology (TIR) domain"/>
    <property type="match status" value="1"/>
</dbReference>
<proteinExistence type="evidence at transcript level"/>
<dbReference type="InterPro" id="IPR032675">
    <property type="entry name" value="LRR_dom_sf"/>
</dbReference>
<keyword evidence="6 18" id="KW-0732">Signal</keyword>
<evidence type="ECO:0000256" key="3">
    <source>
        <dbReference type="ARBA" id="ARBA00022588"/>
    </source>
</evidence>
<evidence type="ECO:0000256" key="6">
    <source>
        <dbReference type="ARBA" id="ARBA00022729"/>
    </source>
</evidence>